<organism evidence="2">
    <name type="scientific">Treponema denticola OTK</name>
    <dbReference type="NCBI Taxonomy" id="999434"/>
    <lineage>
        <taxon>Bacteria</taxon>
        <taxon>Pseudomonadati</taxon>
        <taxon>Spirochaetota</taxon>
        <taxon>Spirochaetia</taxon>
        <taxon>Spirochaetales</taxon>
        <taxon>Treponemataceae</taxon>
        <taxon>Treponema</taxon>
    </lineage>
</organism>
<protein>
    <recommendedName>
        <fullName evidence="3">Lipoprotein</fullName>
    </recommendedName>
</protein>
<feature type="signal peptide" evidence="1">
    <location>
        <begin position="1"/>
        <end position="24"/>
    </location>
</feature>
<dbReference type="PROSITE" id="PS51257">
    <property type="entry name" value="PROKAR_LIPOPROTEIN"/>
    <property type="match status" value="1"/>
</dbReference>
<accession>A0A0F6MN07</accession>
<dbReference type="PATRIC" id="fig|999434.4.peg.1935"/>
<dbReference type="HOGENOM" id="CLU_587848_0_0_12"/>
<proteinExistence type="predicted"/>
<feature type="chain" id="PRO_5002508439" description="Lipoprotein" evidence="1">
    <location>
        <begin position="25"/>
        <end position="466"/>
    </location>
</feature>
<dbReference type="AlphaFoldDB" id="A0A0F6MN07"/>
<name>A0A0F6MN07_TREDN</name>
<reference evidence="2" key="1">
    <citation type="submission" date="2012-01" db="EMBL/GenBank/DDBJ databases">
        <title>The Genome Sequence of Treponema denticola OTK.</title>
        <authorList>
            <consortium name="The Broad Institute Genome Sequencing Platform"/>
            <person name="Earl A."/>
            <person name="Ward D."/>
            <person name="Feldgarden M."/>
            <person name="Gevers D."/>
            <person name="Blanton J.M."/>
            <person name="Fenno C.J."/>
            <person name="Baranova O.V."/>
            <person name="Mathney J."/>
            <person name="Dewhirst F.E."/>
            <person name="Izard J."/>
            <person name="Young S.K."/>
            <person name="Zeng Q."/>
            <person name="Gargeya S."/>
            <person name="Fitzgerald M."/>
            <person name="Haas B."/>
            <person name="Abouelleil A."/>
            <person name="Alvarado L."/>
            <person name="Arachchi H.M."/>
            <person name="Berlin A."/>
            <person name="Chapman S.B."/>
            <person name="Gearin G."/>
            <person name="Goldberg J."/>
            <person name="Griggs A."/>
            <person name="Gujja S."/>
            <person name="Hansen M."/>
            <person name="Heiman D."/>
            <person name="Howarth C."/>
            <person name="Larimer J."/>
            <person name="Lui A."/>
            <person name="MacDonald P.J.P."/>
            <person name="McCowen C."/>
            <person name="Montmayeur A."/>
            <person name="Murphy C."/>
            <person name="Neiman D."/>
            <person name="Pearson M."/>
            <person name="Priest M."/>
            <person name="Roberts A."/>
            <person name="Saif S."/>
            <person name="Shea T."/>
            <person name="Sisk P."/>
            <person name="Stolte C."/>
            <person name="Sykes S."/>
            <person name="Wortman J."/>
            <person name="Nusbaum C."/>
            <person name="Birren B."/>
        </authorList>
    </citation>
    <scope>NUCLEOTIDE SEQUENCE [LARGE SCALE GENOMIC DNA]</scope>
    <source>
        <strain evidence="2">OTK</strain>
    </source>
</reference>
<sequence length="466" mass="52880">MQKKKQPLKKLLLLILTLTLFSCASYKNKPEEQVPAWIEKVPASDANYEYFTASGTNKNFTLAEADAKNNLINEIIRYLGVSIKTETTTTALGSIENLEKILKSEISQSSAANIKKLKIKNRYTKKNKDSLTVYLLAEYDKNELRKERNRLLKIAEEKILSVSEPEKKADEFFKSKKYYSAALYYAKAASTALSSGIENGDIKFKQNISNAKESLKKIKLNLQEDSLENPSNKLLIPINIGTLEERVPLLVSYKTKIKNNTSIIIEGIETDQNGTANFILHDEKIESEGRIRIELDISEIKQILGSKDFDEYQEAVKELQQIVFKQVINFEFKKSENKIKKENEQKGTVSLFIEQTDSKNSIVREKISDILKDMNFKTIFAKNENQSADFFIYARIETDEASKAADGFLVRLNADIEIKNLNTQEILYKKNISKRGAGFTESEAQRSASIAIAKAIALAFSRIVDE</sequence>
<evidence type="ECO:0000313" key="2">
    <source>
        <dbReference type="EMBL" id="EMB20405.1"/>
    </source>
</evidence>
<dbReference type="EMBL" id="AGDY01000009">
    <property type="protein sequence ID" value="EMB20405.1"/>
    <property type="molecule type" value="Genomic_DNA"/>
</dbReference>
<dbReference type="Gene3D" id="3.10.28.20">
    <property type="entry name" value="Acetamidase/Formamidase-like domains"/>
    <property type="match status" value="1"/>
</dbReference>
<keyword evidence="1" id="KW-0732">Signal</keyword>
<evidence type="ECO:0008006" key="3">
    <source>
        <dbReference type="Google" id="ProtNLM"/>
    </source>
</evidence>
<gene>
    <name evidence="2" type="ORF">HMPREF9723_01865</name>
</gene>
<comment type="caution">
    <text evidence="2">The sequence shown here is derived from an EMBL/GenBank/DDBJ whole genome shotgun (WGS) entry which is preliminary data.</text>
</comment>
<dbReference type="Proteomes" id="UP000011701">
    <property type="component" value="Chromosome"/>
</dbReference>
<dbReference type="RefSeq" id="WP_002692830.1">
    <property type="nucleotide sequence ID" value="NZ_CM001797.1"/>
</dbReference>
<evidence type="ECO:0000256" key="1">
    <source>
        <dbReference type="SAM" id="SignalP"/>
    </source>
</evidence>